<keyword evidence="3" id="KW-0732">Signal</keyword>
<feature type="domain" description="Sushi" evidence="10">
    <location>
        <begin position="936"/>
        <end position="1003"/>
    </location>
</feature>
<evidence type="ECO:0000256" key="6">
    <source>
        <dbReference type="ARBA" id="ARBA00023157"/>
    </source>
</evidence>
<feature type="region of interest" description="Disordered" evidence="9">
    <location>
        <begin position="558"/>
        <end position="602"/>
    </location>
</feature>
<keyword evidence="2 8" id="KW-0768">Sushi</keyword>
<dbReference type="Pfam" id="PF00084">
    <property type="entry name" value="Sushi"/>
    <property type="match status" value="13"/>
</dbReference>
<protein>
    <recommendedName>
        <fullName evidence="10">Sushi domain-containing protein</fullName>
    </recommendedName>
</protein>
<dbReference type="SMART" id="SM00032">
    <property type="entry name" value="CCP"/>
    <property type="match status" value="17"/>
</dbReference>
<comment type="caution">
    <text evidence="8">Lacks conserved residue(s) required for the propagation of feature annotation.</text>
</comment>
<feature type="region of interest" description="Disordered" evidence="9">
    <location>
        <begin position="854"/>
        <end position="877"/>
    </location>
</feature>
<feature type="domain" description="Sushi" evidence="10">
    <location>
        <begin position="605"/>
        <end position="668"/>
    </location>
</feature>
<reference evidence="11 12" key="1">
    <citation type="journal article" date="2022" name="Nat. Ecol. Evol.">
        <title>A masculinizing supergene underlies an exaggerated male reproductive morph in a spider.</title>
        <authorList>
            <person name="Hendrickx F."/>
            <person name="De Corte Z."/>
            <person name="Sonet G."/>
            <person name="Van Belleghem S.M."/>
            <person name="Kostlbacher S."/>
            <person name="Vangestel C."/>
        </authorList>
    </citation>
    <scope>NUCLEOTIDE SEQUENCE [LARGE SCALE GENOMIC DNA]</scope>
    <source>
        <strain evidence="11">W744_W776</strain>
    </source>
</reference>
<dbReference type="PANTHER" id="PTHR19325">
    <property type="entry name" value="COMPLEMENT COMPONENT-RELATED SUSHI DOMAIN-CONTAINING"/>
    <property type="match status" value="1"/>
</dbReference>
<dbReference type="Proteomes" id="UP000827092">
    <property type="component" value="Unassembled WGS sequence"/>
</dbReference>
<evidence type="ECO:0000256" key="4">
    <source>
        <dbReference type="ARBA" id="ARBA00022737"/>
    </source>
</evidence>
<dbReference type="FunFam" id="2.10.70.10:FF:000011">
    <property type="entry name" value="CUB and sushi domain-containing protein 3 isoform A"/>
    <property type="match status" value="1"/>
</dbReference>
<dbReference type="SUPFAM" id="SSF57535">
    <property type="entry name" value="Complement control module/SCR domain"/>
    <property type="match status" value="15"/>
</dbReference>
<feature type="domain" description="Sushi" evidence="10">
    <location>
        <begin position="311"/>
        <end position="367"/>
    </location>
</feature>
<feature type="disulfide bond" evidence="8">
    <location>
        <begin position="1145"/>
        <end position="1172"/>
    </location>
</feature>
<feature type="disulfide bond" evidence="8">
    <location>
        <begin position="223"/>
        <end position="250"/>
    </location>
</feature>
<feature type="disulfide bond" evidence="8">
    <location>
        <begin position="639"/>
        <end position="666"/>
    </location>
</feature>
<name>A0AAV6VVH0_9ARAC</name>
<feature type="domain" description="Sushi" evidence="10">
    <location>
        <begin position="669"/>
        <end position="733"/>
    </location>
</feature>
<comment type="caution">
    <text evidence="11">The sequence shown here is derived from an EMBL/GenBank/DDBJ whole genome shotgun (WGS) entry which is preliminary data.</text>
</comment>
<evidence type="ECO:0000256" key="8">
    <source>
        <dbReference type="PROSITE-ProRule" id="PRU00302"/>
    </source>
</evidence>
<organism evidence="11 12">
    <name type="scientific">Oedothorax gibbosus</name>
    <dbReference type="NCBI Taxonomy" id="931172"/>
    <lineage>
        <taxon>Eukaryota</taxon>
        <taxon>Metazoa</taxon>
        <taxon>Ecdysozoa</taxon>
        <taxon>Arthropoda</taxon>
        <taxon>Chelicerata</taxon>
        <taxon>Arachnida</taxon>
        <taxon>Araneae</taxon>
        <taxon>Araneomorphae</taxon>
        <taxon>Entelegynae</taxon>
        <taxon>Araneoidea</taxon>
        <taxon>Linyphiidae</taxon>
        <taxon>Erigoninae</taxon>
        <taxon>Oedothorax</taxon>
    </lineage>
</organism>
<evidence type="ECO:0000256" key="1">
    <source>
        <dbReference type="ARBA" id="ARBA00004370"/>
    </source>
</evidence>
<dbReference type="InterPro" id="IPR050350">
    <property type="entry name" value="Compl-Cell_Adhes-Reg"/>
</dbReference>
<sequence length="1358" mass="151474">MMCGWKDPNRRNVDDLEDGPDDCPRDRDEAVAKGRECLRKCKNDQDCISTKKRCLCDGQCGWSCVRPDLRCDELAPPNNGSVAVTGSMFGATATYGCSEGFWLHGTKERVCQGNAKWSGKRPECKMKISSMCVGPPPVPYARHSAPLDQDDFPLDSLVQYSCFPGYNAKGFPRAKCLQYNGTAQWFGPDLRCLPRSCGEPDLIDHGVMEGDTFTFTSRVSYYCSLGFELVGRASRHCQSNGQWSGTPPSCRPVQCDKPEDPANGRAYYTSVAYNSVVTYECRFGYKLVGPATRKCNTSKQWEGSGPTCEEIKCDDPGPFYNGYFEGRSYSLGSTVFFHCFEGMKIEGAKSAMCKKEGWSNPIPKCLSPCIVPEVEQGNFTDYKPGATVPHGLEVNITCEPRYDVIHNATPVSCSNGTWTHVPTCVPARCRQLPDRPKHGLVVAPKTEHGMKALFLCRDGFALAGPNVTECHYGQWTHPTPLCKEIYCPYPGILPHGRVLLVGYMGMYDYRPYVKKVTNNRQIMYECHRHYTLDPQGPPGATCVDGQWSPKQMPKCIKGSHPVLTTNQQNKRRRREVQRRSHLRRRGNKRRRRGKVIRSKDRITKESCSLQDSDWMEVEIMKMGRGNESLPHGTIINVTCTAGYHLNIGNRTAKCVRGRWKPKEPECQTLPCTVPLTPNGVYHHFQRVLPSGDEMSHGEVVTLSCLPGFQLMGPDSLRCWYGEWAVDGLPTCVPKPCELPFIPEGHYLSGYRAGLTISHGSSVEFDCEPDYVKTTEVTIECSEGTLRPFSPECQHKSAVPAPVISPDDIQETDVRYRQHIRSMDVLALGVNPGIEYRPCGPPERQQNTLLYPTNKAGRSQGSSAVSDATEFPTEAEEAGGGPWWYAHGTEVRFNCIRGIYGEKTTWKIVCEDGNWVGGAYKCENEPEPPPDEDRTNKSCEFYNNEPNVVAFLGDRMIEDEESEHPPDTELVFRCRDIGKYSLVGSVRRRCVMGDWDGVKPTCYGLSQENDYALEKPPTILFRHQLGPIAQSNEGKLVVYPGTILHLECLWIRKYGIPHWQVSHSYRKYPEGWTNEAGRDPQLEYRLSIYHAQKDDSGRFTCITPMGHRHSVDIVVAAVHCPTIKVTPGLHVSNPSTKLDTKVVFSCRDGQTLIGDEEATCMPSGNWSRDAPTCQVTECPDISNVTTDFLKAEVSGQAVGAKATFSCPAGYGLRGDEVLQCLDTGQWSSTVPYCEEVICESPEVLKNGYLQSSNKDKYRGGDVLQFACNTNYMMDGKGIIVCQESGRWSAAVPKCVAACQYPGTTTGATISNVQFFYRINETVTYECTDGFELRGAKMLRCLDDGRWSSTTPTCHSTRKG</sequence>
<keyword evidence="4" id="KW-0677">Repeat</keyword>
<evidence type="ECO:0000256" key="9">
    <source>
        <dbReference type="SAM" id="MobiDB-lite"/>
    </source>
</evidence>
<dbReference type="Gene3D" id="2.10.70.10">
    <property type="entry name" value="Complement Module, domain 1"/>
    <property type="match status" value="15"/>
</dbReference>
<feature type="compositionally biased region" description="Basic residues" evidence="9">
    <location>
        <begin position="569"/>
        <end position="596"/>
    </location>
</feature>
<feature type="domain" description="Sushi" evidence="10">
    <location>
        <begin position="427"/>
        <end position="484"/>
    </location>
</feature>
<dbReference type="FunFam" id="2.10.70.10:FF:000014">
    <property type="entry name" value="Membrane cofactor protein"/>
    <property type="match status" value="1"/>
</dbReference>
<evidence type="ECO:0000256" key="2">
    <source>
        <dbReference type="ARBA" id="ARBA00022659"/>
    </source>
</evidence>
<feature type="domain" description="Sushi" evidence="10">
    <location>
        <begin position="253"/>
        <end position="310"/>
    </location>
</feature>
<gene>
    <name evidence="11" type="ORF">JTE90_000589</name>
</gene>
<feature type="domain" description="Sushi" evidence="10">
    <location>
        <begin position="1296"/>
        <end position="1354"/>
    </location>
</feature>
<feature type="domain" description="Sushi" evidence="10">
    <location>
        <begin position="69"/>
        <end position="126"/>
    </location>
</feature>
<keyword evidence="6 8" id="KW-1015">Disulfide bond</keyword>
<feature type="disulfide bond" evidence="8">
    <location>
        <begin position="704"/>
        <end position="731"/>
    </location>
</feature>
<feature type="domain" description="Sushi" evidence="10">
    <location>
        <begin position="130"/>
        <end position="194"/>
    </location>
</feature>
<feature type="domain" description="Sushi" evidence="10">
    <location>
        <begin position="1235"/>
        <end position="1295"/>
    </location>
</feature>
<feature type="disulfide bond" evidence="8">
    <location>
        <begin position="1237"/>
        <end position="1280"/>
    </location>
</feature>
<evidence type="ECO:0000256" key="7">
    <source>
        <dbReference type="ARBA" id="ARBA00023180"/>
    </source>
</evidence>
<evidence type="ECO:0000256" key="5">
    <source>
        <dbReference type="ARBA" id="ARBA00023136"/>
    </source>
</evidence>
<feature type="disulfide bond" evidence="8">
    <location>
        <begin position="1266"/>
        <end position="1293"/>
    </location>
</feature>
<dbReference type="CDD" id="cd00033">
    <property type="entry name" value="CCP"/>
    <property type="match status" value="13"/>
</dbReference>
<accession>A0AAV6VVH0</accession>
<feature type="compositionally biased region" description="Polar residues" evidence="9">
    <location>
        <begin position="854"/>
        <end position="865"/>
    </location>
</feature>
<evidence type="ECO:0000313" key="11">
    <source>
        <dbReference type="EMBL" id="KAG8200512.1"/>
    </source>
</evidence>
<keyword evidence="5" id="KW-0472">Membrane</keyword>
<evidence type="ECO:0000256" key="3">
    <source>
        <dbReference type="ARBA" id="ARBA00022729"/>
    </source>
</evidence>
<evidence type="ECO:0000313" key="12">
    <source>
        <dbReference type="Proteomes" id="UP000827092"/>
    </source>
</evidence>
<proteinExistence type="predicted"/>
<dbReference type="PANTHER" id="PTHR19325:SF555">
    <property type="entry name" value="HIG-ANCHORING SCAFFOLD PROTEIN, ISOFORM G"/>
    <property type="match status" value="1"/>
</dbReference>
<keyword evidence="7" id="KW-0325">Glycoprotein</keyword>
<feature type="domain" description="Sushi" evidence="10">
    <location>
        <begin position="485"/>
        <end position="557"/>
    </location>
</feature>
<dbReference type="InterPro" id="IPR000436">
    <property type="entry name" value="Sushi_SCR_CCP_dom"/>
</dbReference>
<feature type="disulfide bond" evidence="8">
    <location>
        <begin position="281"/>
        <end position="308"/>
    </location>
</feature>
<dbReference type="GO" id="GO:0016020">
    <property type="term" value="C:membrane"/>
    <property type="evidence" value="ECO:0007669"/>
    <property type="project" value="UniProtKB-SubCell"/>
</dbReference>
<feature type="disulfide bond" evidence="8">
    <location>
        <begin position="97"/>
        <end position="124"/>
    </location>
</feature>
<dbReference type="InterPro" id="IPR013783">
    <property type="entry name" value="Ig-like_fold"/>
</dbReference>
<dbReference type="PROSITE" id="PS50923">
    <property type="entry name" value="SUSHI"/>
    <property type="match status" value="14"/>
</dbReference>
<feature type="disulfide bond" evidence="8">
    <location>
        <begin position="1325"/>
        <end position="1352"/>
    </location>
</feature>
<dbReference type="InterPro" id="IPR035976">
    <property type="entry name" value="Sushi/SCR/CCP_sf"/>
</dbReference>
<feature type="disulfide bond" evidence="8">
    <location>
        <begin position="1205"/>
        <end position="1232"/>
    </location>
</feature>
<dbReference type="Gene3D" id="2.60.40.10">
    <property type="entry name" value="Immunoglobulins"/>
    <property type="match status" value="1"/>
</dbReference>
<feature type="domain" description="Sushi" evidence="10">
    <location>
        <begin position="1117"/>
        <end position="1174"/>
    </location>
</feature>
<feature type="domain" description="Sushi" evidence="10">
    <location>
        <begin position="1175"/>
        <end position="1234"/>
    </location>
</feature>
<evidence type="ECO:0000259" key="10">
    <source>
        <dbReference type="PROSITE" id="PS50923"/>
    </source>
</evidence>
<keyword evidence="12" id="KW-1185">Reference proteome</keyword>
<feature type="domain" description="Sushi" evidence="10">
    <location>
        <begin position="195"/>
        <end position="252"/>
    </location>
</feature>
<dbReference type="EMBL" id="JAFNEN010000015">
    <property type="protein sequence ID" value="KAG8200512.1"/>
    <property type="molecule type" value="Genomic_DNA"/>
</dbReference>
<comment type="subcellular location">
    <subcellularLocation>
        <location evidence="1">Membrane</location>
    </subcellularLocation>
</comment>